<evidence type="ECO:0000313" key="7">
    <source>
        <dbReference type="Ensembl" id="ENSATEP00000052924.1"/>
    </source>
</evidence>
<dbReference type="InterPro" id="IPR039809">
    <property type="entry name" value="Chemokine_b/g/d"/>
</dbReference>
<sequence>MKTFCFTLVLLLFTVYCCDAYGTELTQPGSCCFNFTTIRIPIKVITEITKTHSSCPKKGYIIETVRRRKFCYSDTFQWNLNPYSGQQG</sequence>
<dbReference type="GeneTree" id="ENSGT00970000193565"/>
<dbReference type="OrthoDB" id="9447832at2759"/>
<dbReference type="InParanoid" id="A0A7N6AV25"/>
<dbReference type="GO" id="GO:0005615">
    <property type="term" value="C:extracellular space"/>
    <property type="evidence" value="ECO:0007669"/>
    <property type="project" value="UniProtKB-KW"/>
</dbReference>
<evidence type="ECO:0000256" key="4">
    <source>
        <dbReference type="ARBA" id="ARBA00022729"/>
    </source>
</evidence>
<dbReference type="PANTHER" id="PTHR12015">
    <property type="entry name" value="SMALL INDUCIBLE CYTOKINE A"/>
    <property type="match status" value="1"/>
</dbReference>
<evidence type="ECO:0000256" key="3">
    <source>
        <dbReference type="ARBA" id="ARBA00022525"/>
    </source>
</evidence>
<evidence type="ECO:0000259" key="6">
    <source>
        <dbReference type="SMART" id="SM00199"/>
    </source>
</evidence>
<keyword evidence="3" id="KW-0964">Secreted</keyword>
<evidence type="ECO:0000313" key="8">
    <source>
        <dbReference type="Proteomes" id="UP000265040"/>
    </source>
</evidence>
<dbReference type="InterPro" id="IPR036048">
    <property type="entry name" value="Interleukin_8-like_sf"/>
</dbReference>
<keyword evidence="8" id="KW-1185">Reference proteome</keyword>
<dbReference type="GO" id="GO:0006955">
    <property type="term" value="P:immune response"/>
    <property type="evidence" value="ECO:0007669"/>
    <property type="project" value="InterPro"/>
</dbReference>
<dbReference type="Proteomes" id="UP000265040">
    <property type="component" value="Chromosome 6"/>
</dbReference>
<dbReference type="PANTHER" id="PTHR12015:SF183">
    <property type="entry name" value="C-C MOTIF CHEMOKINE 3"/>
    <property type="match status" value="1"/>
</dbReference>
<accession>A0A7N6AV25</accession>
<reference evidence="7" key="1">
    <citation type="submission" date="2021-04" db="EMBL/GenBank/DDBJ databases">
        <authorList>
            <consortium name="Wellcome Sanger Institute Data Sharing"/>
        </authorList>
    </citation>
    <scope>NUCLEOTIDE SEQUENCE [LARGE SCALE GENOMIC DNA]</scope>
</reference>
<dbReference type="SMART" id="SM00199">
    <property type="entry name" value="SCY"/>
    <property type="match status" value="1"/>
</dbReference>
<keyword evidence="4 5" id="KW-0732">Signal</keyword>
<comment type="subcellular location">
    <subcellularLocation>
        <location evidence="1">Secreted</location>
    </subcellularLocation>
</comment>
<organism evidence="7 8">
    <name type="scientific">Anabas testudineus</name>
    <name type="common">Climbing perch</name>
    <name type="synonym">Anthias testudineus</name>
    <dbReference type="NCBI Taxonomy" id="64144"/>
    <lineage>
        <taxon>Eukaryota</taxon>
        <taxon>Metazoa</taxon>
        <taxon>Chordata</taxon>
        <taxon>Craniata</taxon>
        <taxon>Vertebrata</taxon>
        <taxon>Euteleostomi</taxon>
        <taxon>Actinopterygii</taxon>
        <taxon>Neopterygii</taxon>
        <taxon>Teleostei</taxon>
        <taxon>Neoteleostei</taxon>
        <taxon>Acanthomorphata</taxon>
        <taxon>Anabantaria</taxon>
        <taxon>Anabantiformes</taxon>
        <taxon>Anabantoidei</taxon>
        <taxon>Anabantidae</taxon>
        <taxon>Anabas</taxon>
    </lineage>
</organism>
<feature type="signal peptide" evidence="5">
    <location>
        <begin position="1"/>
        <end position="20"/>
    </location>
</feature>
<dbReference type="GO" id="GO:0008009">
    <property type="term" value="F:chemokine activity"/>
    <property type="evidence" value="ECO:0007669"/>
    <property type="project" value="InterPro"/>
</dbReference>
<feature type="chain" id="PRO_5031110262" description="Chemokine interleukin-8-like domain-containing protein" evidence="5">
    <location>
        <begin position="21"/>
        <end position="88"/>
    </location>
</feature>
<evidence type="ECO:0000256" key="1">
    <source>
        <dbReference type="ARBA" id="ARBA00004613"/>
    </source>
</evidence>
<reference evidence="7" key="3">
    <citation type="submission" date="2025-09" db="UniProtKB">
        <authorList>
            <consortium name="Ensembl"/>
        </authorList>
    </citation>
    <scope>IDENTIFICATION</scope>
</reference>
<name>A0A7N6AV25_ANATE</name>
<feature type="domain" description="Chemokine interleukin-8-like" evidence="6">
    <location>
        <begin position="28"/>
        <end position="80"/>
    </location>
</feature>
<dbReference type="Ensembl" id="ENSATET00000071817.2">
    <property type="protein sequence ID" value="ENSATEP00000052924.1"/>
    <property type="gene ID" value="ENSATEG00000028769.2"/>
</dbReference>
<proteinExistence type="predicted"/>
<evidence type="ECO:0000256" key="2">
    <source>
        <dbReference type="ARBA" id="ARBA00022514"/>
    </source>
</evidence>
<keyword evidence="2" id="KW-0202">Cytokine</keyword>
<dbReference type="GeneID" id="113166163"/>
<dbReference type="Pfam" id="PF00048">
    <property type="entry name" value="IL8"/>
    <property type="match status" value="1"/>
</dbReference>
<dbReference type="Gene3D" id="2.40.50.40">
    <property type="match status" value="1"/>
</dbReference>
<dbReference type="RefSeq" id="XP_026221919.1">
    <property type="nucleotide sequence ID" value="XM_026366134.2"/>
</dbReference>
<reference evidence="7" key="2">
    <citation type="submission" date="2025-08" db="UniProtKB">
        <authorList>
            <consortium name="Ensembl"/>
        </authorList>
    </citation>
    <scope>IDENTIFICATION</scope>
</reference>
<dbReference type="InterPro" id="IPR001811">
    <property type="entry name" value="Chemokine_IL8-like_dom"/>
</dbReference>
<evidence type="ECO:0000256" key="5">
    <source>
        <dbReference type="SAM" id="SignalP"/>
    </source>
</evidence>
<protein>
    <recommendedName>
        <fullName evidence="6">Chemokine interleukin-8-like domain-containing protein</fullName>
    </recommendedName>
</protein>
<dbReference type="AlphaFoldDB" id="A0A7N6AV25"/>
<dbReference type="SUPFAM" id="SSF54117">
    <property type="entry name" value="Interleukin 8-like chemokines"/>
    <property type="match status" value="1"/>
</dbReference>